<evidence type="ECO:0000256" key="11">
    <source>
        <dbReference type="ARBA" id="ARBA00033344"/>
    </source>
</evidence>
<keyword evidence="7" id="KW-0694">RNA-binding</keyword>
<dbReference type="GO" id="GO:1990904">
    <property type="term" value="C:ribonucleoprotein complex"/>
    <property type="evidence" value="ECO:0007669"/>
    <property type="project" value="UniProtKB-KW"/>
</dbReference>
<keyword evidence="9" id="KW-1035">Host cytoplasm</keyword>
<keyword evidence="6" id="KW-0946">Virion</keyword>
<dbReference type="GO" id="GO:0019029">
    <property type="term" value="C:helical viral capsid"/>
    <property type="evidence" value="ECO:0007669"/>
    <property type="project" value="UniProtKB-KW"/>
</dbReference>
<dbReference type="InterPro" id="IPR023331">
    <property type="entry name" value="Rhabdovirus_ncapsid_C"/>
</dbReference>
<evidence type="ECO:0000256" key="4">
    <source>
        <dbReference type="ARBA" id="ARBA00022497"/>
    </source>
</evidence>
<evidence type="ECO:0000313" key="13">
    <source>
        <dbReference type="EMBL" id="QMP82357.1"/>
    </source>
</evidence>
<dbReference type="GO" id="GO:0019013">
    <property type="term" value="C:viral nucleocapsid"/>
    <property type="evidence" value="ECO:0007669"/>
    <property type="project" value="UniProtKB-KW"/>
</dbReference>
<reference evidence="13" key="2">
    <citation type="submission" date="2020-03" db="EMBL/GenBank/DDBJ databases">
        <authorList>
            <person name="Kafer S."/>
            <person name="Paraskevopoulou S."/>
            <person name="Zirkel F."/>
            <person name="Wieseke N."/>
            <person name="Donath A."/>
            <person name="Petersen M."/>
            <person name="Jones T.C."/>
            <person name="Liu S."/>
            <person name="Zhou X."/>
            <person name="Middendorf M."/>
            <person name="Junglen S."/>
            <person name="Misof B."/>
            <person name="Drosten C."/>
        </authorList>
    </citation>
    <scope>NUCLEOTIDE SEQUENCE</scope>
    <source>
        <strain evidence="13">OKIAV1</strain>
    </source>
</reference>
<name>A0A7D7EYG7_9RHAB</name>
<evidence type="ECO:0000256" key="8">
    <source>
        <dbReference type="ARBA" id="ARBA00023086"/>
    </source>
</evidence>
<evidence type="ECO:0000256" key="1">
    <source>
        <dbReference type="ARBA" id="ARBA00004192"/>
    </source>
</evidence>
<proteinExistence type="predicted"/>
<evidence type="ECO:0000256" key="5">
    <source>
        <dbReference type="ARBA" id="ARBA00022561"/>
    </source>
</evidence>
<dbReference type="GO" id="GO:0030430">
    <property type="term" value="C:host cell cytoplasm"/>
    <property type="evidence" value="ECO:0007669"/>
    <property type="project" value="UniProtKB-SubCell"/>
</dbReference>
<dbReference type="Gene3D" id="1.10.3570.10">
    <property type="entry name" value="Rhabdovirus nucleocapsid protein like domain"/>
    <property type="match status" value="1"/>
</dbReference>
<evidence type="ECO:0000256" key="10">
    <source>
        <dbReference type="ARBA" id="ARBA00023274"/>
    </source>
</evidence>
<organism evidence="13">
    <name type="scientific">Hymenopteran almendra-related virus OKIAV1</name>
    <dbReference type="NCBI Taxonomy" id="2746366"/>
    <lineage>
        <taxon>Viruses</taxon>
        <taxon>Riboviria</taxon>
        <taxon>Orthornavirae</taxon>
        <taxon>Negarnaviricota</taxon>
        <taxon>Haploviricotina</taxon>
        <taxon>Monjiviricetes</taxon>
        <taxon>Mononegavirales</taxon>
        <taxon>Rhabdoviridae</taxon>
        <taxon>Alpharhabdovirinae</taxon>
        <taxon>Almendravirus</taxon>
    </lineage>
</organism>
<evidence type="ECO:0000256" key="6">
    <source>
        <dbReference type="ARBA" id="ARBA00022844"/>
    </source>
</evidence>
<evidence type="ECO:0000259" key="12">
    <source>
        <dbReference type="Pfam" id="PF00945"/>
    </source>
</evidence>
<evidence type="ECO:0000256" key="2">
    <source>
        <dbReference type="ARBA" id="ARBA00004328"/>
    </source>
</evidence>
<dbReference type="Gene3D" id="1.10.3610.10">
    <property type="entry name" value="Nucleoprotein"/>
    <property type="match status" value="1"/>
</dbReference>
<dbReference type="SUPFAM" id="SSF140809">
    <property type="entry name" value="Rhabdovirus nucleoprotein-like"/>
    <property type="match status" value="1"/>
</dbReference>
<sequence>MENKRILNIKLSNGREIKRALHRTVVEQPVEYPKEWFANNPQKKPTVRLDVGVNSENDSIYRTVGDGWESTLTLEDALAFLVSELSKMTIKLDSEWKSYGVLIGNKGEEVSPISLLNIERESERQITLSTSRIKNEEKLGRICELLSIYRIGRAEEQPGGYKEVVTSNIERVLRSDPFNIQEINRSGIESHLSWANDERFRKIVAATDMFMNKFTEMPYSKLRVCTLSSRMRDCGAYLAIRDFGRFLGMDELDAVSFFMDKNIGDELARITEEGEEYGVINSYFHYFRDFGLSKKSPYSSSANPTLYNFVYLTGSLLLNARSLNARLFSDNDITGLLNIAMYLTYVKANIVTPELISLIDKDKIKYEAFKAEMRDEEDDSASSLTPLGIYQSLQENDFTVPDHIKEFHKKRMSGLTGLRIGSVGLYIQKALQ</sequence>
<dbReference type="EMBL" id="MT153550">
    <property type="protein sequence ID" value="QMP82357.1"/>
    <property type="molecule type" value="Viral_cRNA"/>
</dbReference>
<dbReference type="InterPro" id="IPR000448">
    <property type="entry name" value="Rhabdo_ncapsid"/>
</dbReference>
<evidence type="ECO:0000256" key="9">
    <source>
        <dbReference type="ARBA" id="ARBA00023200"/>
    </source>
</evidence>
<dbReference type="InterPro" id="IPR023330">
    <property type="entry name" value="Rhabdovirus_ncapsid_N"/>
</dbReference>
<keyword evidence="8 13" id="KW-0543">Viral nucleoprotein</keyword>
<reference evidence="13" key="1">
    <citation type="journal article" date="2019" name="PLoS Pathog.">
        <title>Re-assessing the diversity of negative strand RNA viruses in insects.</title>
        <authorList>
            <person name="Kafer S."/>
            <person name="Paraskevopoulou S."/>
            <person name="Zirkel F."/>
            <person name="Wieseke N."/>
            <person name="Donath A."/>
            <person name="Petersen M."/>
            <person name="Jones T.C."/>
            <person name="Liu S."/>
            <person name="Zhou X."/>
            <person name="Middendorf M."/>
            <person name="Junglen S."/>
            <person name="Misof B."/>
            <person name="Drosten C."/>
        </authorList>
    </citation>
    <scope>NUCLEOTIDE SEQUENCE</scope>
    <source>
        <strain evidence="13">OKIAV1</strain>
    </source>
</reference>
<evidence type="ECO:0000256" key="3">
    <source>
        <dbReference type="ARBA" id="ARBA00014389"/>
    </source>
</evidence>
<evidence type="ECO:0000256" key="7">
    <source>
        <dbReference type="ARBA" id="ARBA00022884"/>
    </source>
</evidence>
<protein>
    <recommendedName>
        <fullName evidence="3">Nucleoprotein</fullName>
    </recommendedName>
    <alternativeName>
        <fullName evidence="11">Nucleocapsid protein</fullName>
    </alternativeName>
</protein>
<feature type="domain" description="Rhabdovirus nucleocapsid" evidence="12">
    <location>
        <begin position="24"/>
        <end position="365"/>
    </location>
</feature>
<dbReference type="Pfam" id="PF00945">
    <property type="entry name" value="Rhabdo_ncap"/>
    <property type="match status" value="1"/>
</dbReference>
<accession>A0A7D7EYG7</accession>
<keyword evidence="10" id="KW-0687">Ribonucleoprotein</keyword>
<keyword evidence="4" id="KW-1139">Helical capsid protein</keyword>
<dbReference type="InterPro" id="IPR035961">
    <property type="entry name" value="Rhabdovirus_nucleoprotein-like"/>
</dbReference>
<dbReference type="GO" id="GO:0003723">
    <property type="term" value="F:RNA binding"/>
    <property type="evidence" value="ECO:0007669"/>
    <property type="project" value="UniProtKB-KW"/>
</dbReference>
<keyword evidence="5" id="KW-0167">Capsid protein</keyword>
<comment type="subcellular location">
    <subcellularLocation>
        <location evidence="1">Host cytoplasm</location>
    </subcellularLocation>
    <subcellularLocation>
        <location evidence="2">Virion</location>
    </subcellularLocation>
</comment>